<accession>A0A934KIA6</accession>
<keyword evidence="2" id="KW-1185">Reference proteome</keyword>
<dbReference type="Proteomes" id="UP000662373">
    <property type="component" value="Unassembled WGS sequence"/>
</dbReference>
<proteinExistence type="predicted"/>
<dbReference type="EMBL" id="JAEHJZ010000007">
    <property type="protein sequence ID" value="MBJ7880026.1"/>
    <property type="molecule type" value="Genomic_DNA"/>
</dbReference>
<protein>
    <submittedName>
        <fullName evidence="1">Uncharacterized protein</fullName>
    </submittedName>
</protein>
<name>A0A934KIA6_9FLAO</name>
<evidence type="ECO:0000313" key="2">
    <source>
        <dbReference type="Proteomes" id="UP000662373"/>
    </source>
</evidence>
<comment type="caution">
    <text evidence="1">The sequence shown here is derived from an EMBL/GenBank/DDBJ whole genome shotgun (WGS) entry which is preliminary data.</text>
</comment>
<reference evidence="1 2" key="1">
    <citation type="submission" date="2020-09" db="EMBL/GenBank/DDBJ databases">
        <title>Draft genome of Gelidibacter salicanalis PAMC21136.</title>
        <authorList>
            <person name="Park H."/>
        </authorList>
    </citation>
    <scope>NUCLEOTIDE SEQUENCE [LARGE SCALE GENOMIC DNA]</scope>
    <source>
        <strain evidence="1 2">PAMC21136</strain>
    </source>
</reference>
<gene>
    <name evidence="1" type="ORF">JEM65_05080</name>
</gene>
<sequence>MNAVGEKHQQRREYHKDIDTVVIQFTNTVDFGAIVGVFHQQFLSNLVTAHKQTELMF</sequence>
<dbReference type="RefSeq" id="WP_199597736.1">
    <property type="nucleotide sequence ID" value="NZ_JAEHJZ010000007.1"/>
</dbReference>
<dbReference type="AlphaFoldDB" id="A0A934KIA6"/>
<organism evidence="1 2">
    <name type="scientific">Gelidibacter salicanalis</name>
    <dbReference type="NCBI Taxonomy" id="291193"/>
    <lineage>
        <taxon>Bacteria</taxon>
        <taxon>Pseudomonadati</taxon>
        <taxon>Bacteroidota</taxon>
        <taxon>Flavobacteriia</taxon>
        <taxon>Flavobacteriales</taxon>
        <taxon>Flavobacteriaceae</taxon>
        <taxon>Gelidibacter</taxon>
    </lineage>
</organism>
<evidence type="ECO:0000313" key="1">
    <source>
        <dbReference type="EMBL" id="MBJ7880026.1"/>
    </source>
</evidence>